<evidence type="ECO:0000256" key="5">
    <source>
        <dbReference type="ARBA" id="ARBA00022771"/>
    </source>
</evidence>
<dbReference type="PROSITE" id="PS00633">
    <property type="entry name" value="BROMODOMAIN_1"/>
    <property type="match status" value="1"/>
</dbReference>
<comment type="caution">
    <text evidence="24">The sequence shown here is derived from an EMBL/GenBank/DDBJ whole genome shotgun (WGS) entry which is preliminary data.</text>
</comment>
<dbReference type="PANTHER" id="PTHR46510">
    <property type="entry name" value="BROMODOMAIN ADJACENT TO ZINC FINGER DOMAIN PROTEIN 1A"/>
    <property type="match status" value="1"/>
</dbReference>
<dbReference type="InterPro" id="IPR001487">
    <property type="entry name" value="Bromodomain"/>
</dbReference>
<dbReference type="Pfam" id="PF00628">
    <property type="entry name" value="PHD"/>
    <property type="match status" value="2"/>
</dbReference>
<feature type="domain" description="PHD-type" evidence="21">
    <location>
        <begin position="1605"/>
        <end position="1655"/>
    </location>
</feature>
<evidence type="ECO:0000256" key="6">
    <source>
        <dbReference type="ARBA" id="ARBA00022833"/>
    </source>
</evidence>
<dbReference type="Pfam" id="PF15613">
    <property type="entry name" value="WSD"/>
    <property type="match status" value="1"/>
</dbReference>
<dbReference type="SUPFAM" id="SSF57903">
    <property type="entry name" value="FYVE/PHD zinc finger"/>
    <property type="match status" value="2"/>
</dbReference>
<evidence type="ECO:0000256" key="8">
    <source>
        <dbReference type="ARBA" id="ARBA00023015"/>
    </source>
</evidence>
<sequence>MAEKIEHPSTWVRTLDNETESPVDGSIIGKIPEWLEGSLIRNGSGILEIGETKMNHLFDGLSVINLTHKDSKDANRLTVHQFGTYAYPDPCKSLLGKFTARFEPVTKTERTDNCGVNVCYFGDKLYALTETPYIRQINSETLDTIGEKCDISQLVAVNHVTAHPHVSEDGTIYNLGNSIGPKGPAYNVIEFPSGDGAFSGPKIIATFPSRWKMSHSYYHSFGMTENYFVFVEYPLIANAAYLIFATNYNKLLTMNLRQKAFDSTFDWSPEEQSRIILCERKTGKLVETVYEAPPFFSFHHGNSYEKDGYLIMDVSHCKDHTVFAGLSLKSLRDNKGDFTNTYYTRFVLPLGGIEPPVDKNFQKRENLVKLEGSKCISYWLSDKIIFCEPDRLSEMNLELPRINYSRNGLQYRFVYGISQLDGYAESEKVLKLDVNSRQVKTWAKTEFSPSEPVYVSRPGSIDEDDGVILFSAVHQVDHKKVLLVILNAATFEEEAVVEYVASGIVTKDFHGLFSRTDNTVHECRSNAMPLLRRQPFVPQSPPLDIRPEEEIFYFPVTKEIFRDYEAFFERTILCNSLVWSCSLTAKSNLTYQEAIESEKRALQSVSDIPLELRQPLLLIASLTCRGKVNEACDDVYYFMKDRYFKNEHVEAILRSKWYPAQVLRVVPPTIQELEQYKQEPDDELSTEDKLLMLDQYGPPPELFKYEVKEEFEGKDGAVGPIHTVTVDCIRREKGFYSRDKVRLYLRYCLQFDECEGMWVVKPEAWNKLNMDSIKYSEVFTGEKPRFEEKRAAKKVNKSLSTSKGSETPKASKTPKTPKTPSNDKDSNGKSTPVRGTPTKRGQSDAVRNTKSATKSPKLDAEALAKEFIKIREERETLRQIADQRKQQKVDEKLLAKEKKKEEKRVMAEYVKEWSKIREDLECDDLKDLPSPTPIQCAIPNGIFGDFVMVLEFFLGFGEELQLKDAFPGGLTFELLERAVVENEVSGPLSDILQALLSSLFEFQDAESEEVKEAGYTTSGVTEPEVAEGGLTYQGTPLKKLSMDSLTVSEILRLHLISSGGGSSELRTKWRYQQRGGYSAADDPGVQLRQEDPHILHALAHSTVYELPIGDKMKIIKCLCHQILTYASIRDVLEEKSTKLIHLRQELRALHANERRMRKEDIINRAKLRSEENGNTEDGPELEKLLQETAKRKGEVLKKEQQLRQQILKMQAMTHLTPLGQDRAFRRFWVFESFPGFFVEHDDDYVGTCLPEPTPYSMQKPNGLPIDPSKCKEDIRKFFKAANKENDISTEPVCEKPKIFGVCTSNPTNCPVHATYLSRTKWSFYDNVDSVDQLILSLNERGCRESLLKNTLLQEKERIVEGITKCFVHRLDNSRPEVKLEGETRKSTRQIRKEKEYDINLYFPAGTPVEEIMERTLVDMILETEEKIFVGGLGSLKVKDRNAWRRSLEEKKFASQVETLTWGGKLETKTYSKLEHNDAEDDDRSETSSSVEGESIVNAVAKKSVVDLACSLLQLAQSVETKYLKKPLGEDEKERKKRLKAEEAMKKWEDHKEPDQKTDAKTEPKTVRTPLEKWELSLHACTSLSQLYVHLALLDNSITWNRSALNARCRICRRKGDPEKMLLCDGCDKGHHMYCLKPLLTVVPEGDWFCAECKPREKPRTPRKARRVFSEESEDEAVEEEEAEAGEEEAEVEAEEGESDLESIHNETCPVCQEGGEVICCDTCPAVYHLECINPPLRKVPRGKWSCPQCKTPPQDKERGKLREKNSDGRTGSSRVSRFRHAIDFDEETKDAVKQSGTRKRTQTDPVRAKSPPDLALGKRRSAAEAVDKIAQSSKRLRGDSNDDESGNSDNNSKWNGASHRKRSRPLPLPSATSPSGFVDLADLLQLLADFSSHADSWPFLKPVTRAEAPDYHRVIKQAMDLGTMKYKLNSIQYKTAEDFVKDLQLIFTNCFTYNNDAADEYKCGRNLSRYAEKQLEKLGIKMQTD</sequence>
<dbReference type="GO" id="GO:0006355">
    <property type="term" value="P:regulation of DNA-templated transcription"/>
    <property type="evidence" value="ECO:0007669"/>
    <property type="project" value="TreeGrafter"/>
</dbReference>
<evidence type="ECO:0000256" key="14">
    <source>
        <dbReference type="PIRSR" id="PIRSR604294-1"/>
    </source>
</evidence>
<dbReference type="GO" id="GO:0031445">
    <property type="term" value="P:regulation of heterochromatin formation"/>
    <property type="evidence" value="ECO:0007669"/>
    <property type="project" value="TreeGrafter"/>
</dbReference>
<dbReference type="PRINTS" id="PR00503">
    <property type="entry name" value="BROMODOMAIN"/>
</dbReference>
<dbReference type="Pfam" id="PF00439">
    <property type="entry name" value="Bromodomain"/>
    <property type="match status" value="1"/>
</dbReference>
<comment type="cofactor">
    <cofactor evidence="14">
        <name>Fe(2+)</name>
        <dbReference type="ChEBI" id="CHEBI:29033"/>
    </cofactor>
    <text evidence="14">Binds 1 Fe(2+) ion per subunit.</text>
</comment>
<feature type="binding site" evidence="14">
    <location>
        <position position="299"/>
    </location>
    <ligand>
        <name>Fe cation</name>
        <dbReference type="ChEBI" id="CHEBI:24875"/>
        <note>catalytic</note>
    </ligand>
</feature>
<evidence type="ECO:0000256" key="3">
    <source>
        <dbReference type="ARBA" id="ARBA00022553"/>
    </source>
</evidence>
<keyword evidence="5 16" id="KW-0863">Zinc-finger</keyword>
<evidence type="ECO:0000256" key="19">
    <source>
        <dbReference type="SAM" id="MobiDB-lite"/>
    </source>
</evidence>
<dbReference type="PROSITE" id="PS01359">
    <property type="entry name" value="ZF_PHD_1"/>
    <property type="match status" value="1"/>
</dbReference>
<dbReference type="FunFam" id="3.30.40.10:FF:000300">
    <property type="entry name" value="Bromodomain adjacent to zinc finger domain protein 1A"/>
    <property type="match status" value="1"/>
</dbReference>
<evidence type="ECO:0000259" key="21">
    <source>
        <dbReference type="PROSITE" id="PS50016"/>
    </source>
</evidence>
<accession>A0A8J2WIA3</accession>
<dbReference type="InterPro" id="IPR011011">
    <property type="entry name" value="Znf_FYVE_PHD"/>
</dbReference>
<feature type="domain" description="Bromo" evidence="20">
    <location>
        <begin position="1891"/>
        <end position="1961"/>
    </location>
</feature>
<dbReference type="GO" id="GO:0008270">
    <property type="term" value="F:zinc ion binding"/>
    <property type="evidence" value="ECO:0007669"/>
    <property type="project" value="UniProtKB-KW"/>
</dbReference>
<dbReference type="EMBL" id="CAKKLH010000090">
    <property type="protein sequence ID" value="CAH0102640.1"/>
    <property type="molecule type" value="Genomic_DNA"/>
</dbReference>
<dbReference type="PROSITE" id="PS50827">
    <property type="entry name" value="DDT"/>
    <property type="match status" value="1"/>
</dbReference>
<organism evidence="24 25">
    <name type="scientific">Daphnia galeata</name>
    <dbReference type="NCBI Taxonomy" id="27404"/>
    <lineage>
        <taxon>Eukaryota</taxon>
        <taxon>Metazoa</taxon>
        <taxon>Ecdysozoa</taxon>
        <taxon>Arthropoda</taxon>
        <taxon>Crustacea</taxon>
        <taxon>Branchiopoda</taxon>
        <taxon>Diplostraca</taxon>
        <taxon>Cladocera</taxon>
        <taxon>Anomopoda</taxon>
        <taxon>Daphniidae</taxon>
        <taxon>Daphnia</taxon>
    </lineage>
</organism>
<dbReference type="InterPro" id="IPR018359">
    <property type="entry name" value="Bromodomain_CS"/>
</dbReference>
<gene>
    <name evidence="24" type="ORF">DGAL_LOCUS5079</name>
</gene>
<dbReference type="SMART" id="SM00571">
    <property type="entry name" value="DDT"/>
    <property type="match status" value="1"/>
</dbReference>
<feature type="binding site" evidence="14">
    <location>
        <position position="219"/>
    </location>
    <ligand>
        <name>Fe cation</name>
        <dbReference type="ChEBI" id="CHEBI:24875"/>
        <note>catalytic</note>
    </ligand>
</feature>
<evidence type="ECO:0000313" key="24">
    <source>
        <dbReference type="EMBL" id="CAH0102640.1"/>
    </source>
</evidence>
<dbReference type="PROSITE" id="PS51136">
    <property type="entry name" value="WAC"/>
    <property type="match status" value="1"/>
</dbReference>
<feature type="region of interest" description="Disordered" evidence="19">
    <location>
        <begin position="1529"/>
        <end position="1565"/>
    </location>
</feature>
<dbReference type="GO" id="GO:0016702">
    <property type="term" value="F:oxidoreductase activity, acting on single donors with incorporation of molecular oxygen, incorporation of two atoms of oxygen"/>
    <property type="evidence" value="ECO:0007669"/>
    <property type="project" value="InterPro"/>
</dbReference>
<dbReference type="InterPro" id="IPR001965">
    <property type="entry name" value="Znf_PHD"/>
</dbReference>
<evidence type="ECO:0000256" key="13">
    <source>
        <dbReference type="ARBA" id="ARBA00068253"/>
    </source>
</evidence>
<dbReference type="Proteomes" id="UP000789390">
    <property type="component" value="Unassembled WGS sequence"/>
</dbReference>
<evidence type="ECO:0000256" key="7">
    <source>
        <dbReference type="ARBA" id="ARBA00023004"/>
    </source>
</evidence>
<dbReference type="GO" id="GO:0000228">
    <property type="term" value="C:nuclear chromosome"/>
    <property type="evidence" value="ECO:0007669"/>
    <property type="project" value="TreeGrafter"/>
</dbReference>
<evidence type="ECO:0000256" key="11">
    <source>
        <dbReference type="ARBA" id="ARBA00023163"/>
    </source>
</evidence>
<dbReference type="CDD" id="cd15627">
    <property type="entry name" value="PHD_BAZ1A"/>
    <property type="match status" value="1"/>
</dbReference>
<dbReference type="PROSITE" id="PS50016">
    <property type="entry name" value="ZF_PHD_2"/>
    <property type="match status" value="2"/>
</dbReference>
<dbReference type="OrthoDB" id="332390at2759"/>
<feature type="region of interest" description="Disordered" evidence="19">
    <location>
        <begin position="787"/>
        <end position="858"/>
    </location>
</feature>
<feature type="domain" description="WAC" evidence="23">
    <location>
        <begin position="549"/>
        <end position="656"/>
    </location>
</feature>
<name>A0A8J2WIA3_9CRUS</name>
<feature type="coiled-coil region" evidence="18">
    <location>
        <begin position="1132"/>
        <end position="1159"/>
    </location>
</feature>
<dbReference type="Pfam" id="PF10537">
    <property type="entry name" value="WAC_Acf1_DNA_bd"/>
    <property type="match status" value="1"/>
</dbReference>
<keyword evidence="9 18" id="KW-0175">Coiled coil</keyword>
<dbReference type="InterPro" id="IPR047171">
    <property type="entry name" value="BAZ1A"/>
</dbReference>
<feature type="binding site" evidence="14">
    <location>
        <position position="163"/>
    </location>
    <ligand>
        <name>Fe cation</name>
        <dbReference type="ChEBI" id="CHEBI:24875"/>
        <note>catalytic</note>
    </ligand>
</feature>
<evidence type="ECO:0000256" key="9">
    <source>
        <dbReference type="ARBA" id="ARBA00023054"/>
    </source>
</evidence>
<protein>
    <recommendedName>
        <fullName evidence="13">Bromodomain adjacent to zinc finger domain protein 1A</fullName>
    </recommendedName>
</protein>
<feature type="compositionally biased region" description="Polar residues" evidence="19">
    <location>
        <begin position="845"/>
        <end position="854"/>
    </location>
</feature>
<keyword evidence="7 14" id="KW-0408">Iron</keyword>
<keyword evidence="11" id="KW-0804">Transcription</keyword>
<feature type="domain" description="DDT" evidence="22">
    <location>
        <begin position="940"/>
        <end position="1005"/>
    </location>
</feature>
<dbReference type="InterPro" id="IPR018501">
    <property type="entry name" value="DDT_dom"/>
</dbReference>
<dbReference type="InterPro" id="IPR004294">
    <property type="entry name" value="Carotenoid_Oase"/>
</dbReference>
<evidence type="ECO:0000256" key="17">
    <source>
        <dbReference type="PROSITE-ProRule" id="PRU00475"/>
    </source>
</evidence>
<dbReference type="SMART" id="SM00297">
    <property type="entry name" value="BROMO"/>
    <property type="match status" value="1"/>
</dbReference>
<dbReference type="InterPro" id="IPR019787">
    <property type="entry name" value="Znf_PHD-finger"/>
</dbReference>
<keyword evidence="8" id="KW-0805">Transcription regulation</keyword>
<dbReference type="GO" id="GO:0003677">
    <property type="term" value="F:DNA binding"/>
    <property type="evidence" value="ECO:0007669"/>
    <property type="project" value="TreeGrafter"/>
</dbReference>
<dbReference type="Gene3D" id="1.20.920.10">
    <property type="entry name" value="Bromodomain-like"/>
    <property type="match status" value="1"/>
</dbReference>
<dbReference type="InterPro" id="IPR036427">
    <property type="entry name" value="Bromodomain-like_sf"/>
</dbReference>
<dbReference type="GO" id="GO:0045740">
    <property type="term" value="P:positive regulation of DNA replication"/>
    <property type="evidence" value="ECO:0007669"/>
    <property type="project" value="TreeGrafter"/>
</dbReference>
<evidence type="ECO:0000256" key="4">
    <source>
        <dbReference type="ARBA" id="ARBA00022723"/>
    </source>
</evidence>
<evidence type="ECO:0000256" key="15">
    <source>
        <dbReference type="PROSITE-ProRule" id="PRU00035"/>
    </source>
</evidence>
<feature type="region of interest" description="Disordered" evidence="19">
    <location>
        <begin position="1742"/>
        <end position="1871"/>
    </location>
</feature>
<comment type="subcellular location">
    <subcellularLocation>
        <location evidence="1 17">Nucleus</location>
    </subcellularLocation>
</comment>
<dbReference type="InterPro" id="IPR019786">
    <property type="entry name" value="Zinc_finger_PHD-type_CS"/>
</dbReference>
<feature type="binding site" evidence="14">
    <location>
        <position position="510"/>
    </location>
    <ligand>
        <name>Fe cation</name>
        <dbReference type="ChEBI" id="CHEBI:24875"/>
        <note>catalytic</note>
    </ligand>
</feature>
<dbReference type="InterPro" id="IPR028941">
    <property type="entry name" value="WHIM2_dom"/>
</dbReference>
<evidence type="ECO:0000256" key="2">
    <source>
        <dbReference type="ARBA" id="ARBA00006787"/>
    </source>
</evidence>
<evidence type="ECO:0000256" key="10">
    <source>
        <dbReference type="ARBA" id="ARBA00023117"/>
    </source>
</evidence>
<dbReference type="InterPro" id="IPR013083">
    <property type="entry name" value="Znf_RING/FYVE/PHD"/>
</dbReference>
<evidence type="ECO:0000256" key="18">
    <source>
        <dbReference type="SAM" id="Coils"/>
    </source>
</evidence>
<feature type="compositionally biased region" description="Acidic residues" evidence="19">
    <location>
        <begin position="1670"/>
        <end position="1700"/>
    </location>
</feature>
<feature type="compositionally biased region" description="Basic and acidic residues" evidence="19">
    <location>
        <begin position="1753"/>
        <end position="1767"/>
    </location>
</feature>
<keyword evidence="6" id="KW-0862">Zinc</keyword>
<dbReference type="Pfam" id="PF15612">
    <property type="entry name" value="WHIM1"/>
    <property type="match status" value="1"/>
</dbReference>
<comment type="similarity">
    <text evidence="2">Belongs to the carotenoid oxygenase family.</text>
</comment>
<reference evidence="24" key="1">
    <citation type="submission" date="2021-11" db="EMBL/GenBank/DDBJ databases">
        <authorList>
            <person name="Schell T."/>
        </authorList>
    </citation>
    <scope>NUCLEOTIDE SEQUENCE</scope>
    <source>
        <strain evidence="24">M5</strain>
    </source>
</reference>
<keyword evidence="10 15" id="KW-0103">Bromodomain</keyword>
<dbReference type="Pfam" id="PF03055">
    <property type="entry name" value="RPE65"/>
    <property type="match status" value="1"/>
</dbReference>
<dbReference type="GO" id="GO:0008623">
    <property type="term" value="C:CHRAC"/>
    <property type="evidence" value="ECO:0007669"/>
    <property type="project" value="TreeGrafter"/>
</dbReference>
<dbReference type="PROSITE" id="PS50014">
    <property type="entry name" value="BROMODOMAIN_2"/>
    <property type="match status" value="1"/>
</dbReference>
<dbReference type="CDD" id="cd15532">
    <property type="entry name" value="PHD2_CHD_II"/>
    <property type="match status" value="1"/>
</dbReference>
<feature type="compositionally biased region" description="Low complexity" evidence="19">
    <location>
        <begin position="807"/>
        <end position="820"/>
    </location>
</feature>
<evidence type="ECO:0000256" key="16">
    <source>
        <dbReference type="PROSITE-ProRule" id="PRU00146"/>
    </source>
</evidence>
<feature type="domain" description="PHD-type" evidence="21">
    <location>
        <begin position="1705"/>
        <end position="1752"/>
    </location>
</feature>
<dbReference type="InterPro" id="IPR013136">
    <property type="entry name" value="WSTF_Acf1_Cbp146"/>
</dbReference>
<evidence type="ECO:0000313" key="25">
    <source>
        <dbReference type="Proteomes" id="UP000789390"/>
    </source>
</evidence>
<keyword evidence="25" id="KW-1185">Reference proteome</keyword>
<dbReference type="SMART" id="SM00249">
    <property type="entry name" value="PHD"/>
    <property type="match status" value="2"/>
</dbReference>
<evidence type="ECO:0000259" key="23">
    <source>
        <dbReference type="PROSITE" id="PS51136"/>
    </source>
</evidence>
<evidence type="ECO:0000256" key="12">
    <source>
        <dbReference type="ARBA" id="ARBA00023242"/>
    </source>
</evidence>
<dbReference type="GO" id="GO:0006338">
    <property type="term" value="P:chromatin remodeling"/>
    <property type="evidence" value="ECO:0007669"/>
    <property type="project" value="InterPro"/>
</dbReference>
<keyword evidence="3" id="KW-0597">Phosphoprotein</keyword>
<evidence type="ECO:0000259" key="22">
    <source>
        <dbReference type="PROSITE" id="PS50827"/>
    </source>
</evidence>
<dbReference type="SUPFAM" id="SSF47370">
    <property type="entry name" value="Bromodomain"/>
    <property type="match status" value="1"/>
</dbReference>
<evidence type="ECO:0000256" key="1">
    <source>
        <dbReference type="ARBA" id="ARBA00004123"/>
    </source>
</evidence>
<evidence type="ECO:0000259" key="20">
    <source>
        <dbReference type="PROSITE" id="PS50014"/>
    </source>
</evidence>
<feature type="region of interest" description="Disordered" evidence="19">
    <location>
        <begin position="1663"/>
        <end position="1701"/>
    </location>
</feature>
<dbReference type="Pfam" id="PF02791">
    <property type="entry name" value="DDT"/>
    <property type="match status" value="1"/>
</dbReference>
<dbReference type="Gene3D" id="3.30.40.10">
    <property type="entry name" value="Zinc/RING finger domain, C3HC4 (zinc finger)"/>
    <property type="match status" value="2"/>
</dbReference>
<keyword evidence="12 17" id="KW-0539">Nucleus</keyword>
<proteinExistence type="inferred from homology"/>
<feature type="region of interest" description="Disordered" evidence="19">
    <location>
        <begin position="1472"/>
        <end position="1491"/>
    </location>
</feature>
<dbReference type="InterPro" id="IPR028942">
    <property type="entry name" value="WHIM1_dom"/>
</dbReference>
<dbReference type="PANTHER" id="PTHR46510:SF1">
    <property type="entry name" value="BROMODOMAIN ADJACENT TO ZINC FINGER DOMAIN PROTEIN 1A"/>
    <property type="match status" value="1"/>
</dbReference>
<keyword evidence="4 14" id="KW-0479">Metal-binding</keyword>